<dbReference type="Pfam" id="PF13768">
    <property type="entry name" value="VWA_3"/>
    <property type="match status" value="1"/>
</dbReference>
<dbReference type="InterPro" id="IPR002035">
    <property type="entry name" value="VWF_A"/>
</dbReference>
<keyword evidence="4" id="KW-1185">Reference proteome</keyword>
<name>A0A8W8L2S2_MAGGI</name>
<dbReference type="Gene3D" id="3.40.50.410">
    <property type="entry name" value="von Willebrand factor, type A domain"/>
    <property type="match status" value="1"/>
</dbReference>
<evidence type="ECO:0000259" key="1">
    <source>
        <dbReference type="PROSITE" id="PS50234"/>
    </source>
</evidence>
<dbReference type="EnsemblMetazoa" id="G26098.2">
    <property type="protein sequence ID" value="G26098.2:cds"/>
    <property type="gene ID" value="G26098"/>
</dbReference>
<sequence>TIMSHQNYGLISIDTGYFVPLQRIDVQVSINGLIASVTSELHYVSDKDENTETVFVFPLDLDAAVYEFEAEIDGKTIVAEVQEKSQAKETYQDAVASGYTAVYMSEADNAGDIFRLKLGNLPAKAAARLTLRYVQEVDVSSDKIGTFMLPRALNPRYVPKCSSQNSPSDASFRIHTIQSGVTYCPDFTMNLNAVIAGGTRMVDLTTKWEFDVLAEKMDEMISSSKQLDNGIDFSIVLHYKGFEQPRVVLETGSADKNNPFLSTDVLMVNFSPNFENLENQVPCEFVIIIDCSGSMMGSRMEKAKETLLLILKSLPVNCKFNIIRFGSGFSSLFLESSKYDENSLKVAMQLQKNLQADMGGTEILKPLENVFKNRLSGCHSRQIFLLTDGAVYNVPELVQLVRKQKNTRVFTFGMGDVCSTELIRDVAKAGNGKATFVKDSDRLQSKVMSVLKASIQSGITDVTLTWSLPTGCTAINVPENVPAIFDGEMFILYCIISGNVEESLFGKSSVVLTGHAGDKTLDYKMNFVLGSKKQTDADNLYPIHRLAAKASLTEMEISNVKESLMVSLSSTTNITCKYTAFVGVDKHSKEIVAKGFSVKKQTEKGDYRAYLAKKLVMRKKPTERPSGVEERTQTSTSVMMQLIEIQAFDGSWQLTDNFSKILGNTMEQLRRESPVADIDIWATALAVAFLRKNFLEQREEWEMVEEKALKWLSIKTNDDKDVLQEASKILSSSINDFC</sequence>
<dbReference type="AlphaFoldDB" id="A0A8W8L2S2"/>
<dbReference type="SUPFAM" id="SSF53300">
    <property type="entry name" value="vWA-like"/>
    <property type="match status" value="1"/>
</dbReference>
<organism evidence="3 4">
    <name type="scientific">Magallana gigas</name>
    <name type="common">Pacific oyster</name>
    <name type="synonym">Crassostrea gigas</name>
    <dbReference type="NCBI Taxonomy" id="29159"/>
    <lineage>
        <taxon>Eukaryota</taxon>
        <taxon>Metazoa</taxon>
        <taxon>Spiralia</taxon>
        <taxon>Lophotrochozoa</taxon>
        <taxon>Mollusca</taxon>
        <taxon>Bivalvia</taxon>
        <taxon>Autobranchia</taxon>
        <taxon>Pteriomorphia</taxon>
        <taxon>Ostreida</taxon>
        <taxon>Ostreoidea</taxon>
        <taxon>Ostreidae</taxon>
        <taxon>Magallana</taxon>
    </lineage>
</organism>
<dbReference type="PROSITE" id="PS50234">
    <property type="entry name" value="VWFA"/>
    <property type="match status" value="1"/>
</dbReference>
<dbReference type="PROSITE" id="PS51468">
    <property type="entry name" value="VIT"/>
    <property type="match status" value="1"/>
</dbReference>
<dbReference type="Pfam" id="PF08487">
    <property type="entry name" value="VIT"/>
    <property type="match status" value="1"/>
</dbReference>
<protein>
    <recommendedName>
        <fullName evidence="5">von Willebrand factor A domain-containing protein 5A</fullName>
    </recommendedName>
</protein>
<evidence type="ECO:0008006" key="5">
    <source>
        <dbReference type="Google" id="ProtNLM"/>
    </source>
</evidence>
<dbReference type="SMART" id="SM00327">
    <property type="entry name" value="VWA"/>
    <property type="match status" value="1"/>
</dbReference>
<dbReference type="PANTHER" id="PTHR45737">
    <property type="entry name" value="VON WILLEBRAND FACTOR A DOMAIN-CONTAINING PROTEIN 5A"/>
    <property type="match status" value="1"/>
</dbReference>
<dbReference type="InterPro" id="IPR013694">
    <property type="entry name" value="VIT"/>
</dbReference>
<proteinExistence type="predicted"/>
<reference evidence="3" key="1">
    <citation type="submission" date="2022-08" db="UniProtKB">
        <authorList>
            <consortium name="EnsemblMetazoa"/>
        </authorList>
    </citation>
    <scope>IDENTIFICATION</scope>
    <source>
        <strain evidence="3">05x7-T-G4-1.051#20</strain>
    </source>
</reference>
<feature type="domain" description="VWFA" evidence="1">
    <location>
        <begin position="284"/>
        <end position="451"/>
    </location>
</feature>
<evidence type="ECO:0000313" key="3">
    <source>
        <dbReference type="EnsemblMetazoa" id="G26098.2:cds"/>
    </source>
</evidence>
<accession>A0A8W8L2S2</accession>
<dbReference type="PANTHER" id="PTHR45737:SF6">
    <property type="entry name" value="VON WILLEBRAND FACTOR A DOMAIN-CONTAINING PROTEIN 5A"/>
    <property type="match status" value="1"/>
</dbReference>
<dbReference type="InterPro" id="IPR036465">
    <property type="entry name" value="vWFA_dom_sf"/>
</dbReference>
<dbReference type="Proteomes" id="UP000005408">
    <property type="component" value="Unassembled WGS sequence"/>
</dbReference>
<evidence type="ECO:0000259" key="2">
    <source>
        <dbReference type="PROSITE" id="PS51468"/>
    </source>
</evidence>
<evidence type="ECO:0000313" key="4">
    <source>
        <dbReference type="Proteomes" id="UP000005408"/>
    </source>
</evidence>
<dbReference type="SMART" id="SM00609">
    <property type="entry name" value="VIT"/>
    <property type="match status" value="1"/>
</dbReference>
<feature type="domain" description="VIT" evidence="2">
    <location>
        <begin position="5"/>
        <end position="135"/>
    </location>
</feature>